<feature type="region of interest" description="Disordered" evidence="1">
    <location>
        <begin position="115"/>
        <end position="140"/>
    </location>
</feature>
<dbReference type="PANTHER" id="PTHR34057">
    <property type="entry name" value="ELONGATION FACTOR"/>
    <property type="match status" value="1"/>
</dbReference>
<feature type="compositionally biased region" description="Polar residues" evidence="1">
    <location>
        <begin position="500"/>
        <end position="514"/>
    </location>
</feature>
<feature type="region of interest" description="Disordered" evidence="1">
    <location>
        <begin position="471"/>
        <end position="554"/>
    </location>
</feature>
<sequence>MGPVSDHRARMETAMEASTSKNHTSFMSMPKGKNLRPECKNEDVEVDILNCTDEDVDVDVMNCTDEDVEVDVMNCTNEDAEVDAINCTNNDEDAEVDIVNCTNNDEVAMVETHSDDATATSSSFGDLFSDGGSREYGSDSEVMSELREDSAPMRGLGGSGDLCLVRKKRVTSHWRKFVQPIMWRCKWAELQLRKFHSLGIKFDTELEKINQTKHLKYGNFALEGRCAKSVPFVHDCQRQKPLKRKIRKSHEDLDPEVYMSQHNLFSCFGKVLFITSFLALGRIGGKMAPLCVWVASQKVFRSASLGPIMDDDQTNLAPAPDKNAGNEFRVPDELLSLEFRDDYSFEQLLYKIEVSQSRLCEMKDRLDILMEENEERIASAENIILPESNNGLVTCPIRESDFPINMGGPSIVADLSSQLIKLNTANNVIKSEAIDLGQGEGTHLQVANGPMEQPIIASRKRGADGIVIYNRRAKKSQTDPESVKVHPIEKLLVPKEEENNTAPHSVSEDSSQNDHPAPKIRSVTKLSSPKNKNKRAARPRRKTASSLWSRRMSG</sequence>
<dbReference type="PANTHER" id="PTHR34057:SF10">
    <property type="entry name" value="TRANSPOSASE, PTTA_EN_SPM, PLANT"/>
    <property type="match status" value="1"/>
</dbReference>
<dbReference type="InterPro" id="IPR038745">
    <property type="entry name" value="AT4G37440-like"/>
</dbReference>
<organism evidence="2 3">
    <name type="scientific">Tanacetum coccineum</name>
    <dbReference type="NCBI Taxonomy" id="301880"/>
    <lineage>
        <taxon>Eukaryota</taxon>
        <taxon>Viridiplantae</taxon>
        <taxon>Streptophyta</taxon>
        <taxon>Embryophyta</taxon>
        <taxon>Tracheophyta</taxon>
        <taxon>Spermatophyta</taxon>
        <taxon>Magnoliopsida</taxon>
        <taxon>eudicotyledons</taxon>
        <taxon>Gunneridae</taxon>
        <taxon>Pentapetalae</taxon>
        <taxon>asterids</taxon>
        <taxon>campanulids</taxon>
        <taxon>Asterales</taxon>
        <taxon>Asteraceae</taxon>
        <taxon>Asteroideae</taxon>
        <taxon>Anthemideae</taxon>
        <taxon>Anthemidinae</taxon>
        <taxon>Tanacetum</taxon>
    </lineage>
</organism>
<evidence type="ECO:0000313" key="2">
    <source>
        <dbReference type="EMBL" id="GJS74266.1"/>
    </source>
</evidence>
<feature type="compositionally biased region" description="Low complexity" evidence="1">
    <location>
        <begin position="117"/>
        <end position="131"/>
    </location>
</feature>
<evidence type="ECO:0000256" key="1">
    <source>
        <dbReference type="SAM" id="MobiDB-lite"/>
    </source>
</evidence>
<feature type="compositionally biased region" description="Basic and acidic residues" evidence="1">
    <location>
        <begin position="476"/>
        <end position="498"/>
    </location>
</feature>
<proteinExistence type="predicted"/>
<gene>
    <name evidence="2" type="ORF">Tco_0707107</name>
</gene>
<name>A0ABQ4YAX3_9ASTR</name>
<dbReference type="Proteomes" id="UP001151760">
    <property type="component" value="Unassembled WGS sequence"/>
</dbReference>
<feature type="region of interest" description="Disordered" evidence="1">
    <location>
        <begin position="1"/>
        <end position="37"/>
    </location>
</feature>
<accession>A0ABQ4YAX3</accession>
<feature type="compositionally biased region" description="Basic residues" evidence="1">
    <location>
        <begin position="531"/>
        <end position="543"/>
    </location>
</feature>
<feature type="compositionally biased region" description="Basic and acidic residues" evidence="1">
    <location>
        <begin position="1"/>
        <end position="13"/>
    </location>
</feature>
<comment type="caution">
    <text evidence="2">The sequence shown here is derived from an EMBL/GenBank/DDBJ whole genome shotgun (WGS) entry which is preliminary data.</text>
</comment>
<dbReference type="CDD" id="cd11650">
    <property type="entry name" value="AT4G37440_like"/>
    <property type="match status" value="1"/>
</dbReference>
<keyword evidence="3" id="KW-1185">Reference proteome</keyword>
<reference evidence="2" key="2">
    <citation type="submission" date="2022-01" db="EMBL/GenBank/DDBJ databases">
        <authorList>
            <person name="Yamashiro T."/>
            <person name="Shiraishi A."/>
            <person name="Satake H."/>
            <person name="Nakayama K."/>
        </authorList>
    </citation>
    <scope>NUCLEOTIDE SEQUENCE</scope>
</reference>
<feature type="compositionally biased region" description="Polar residues" evidence="1">
    <location>
        <begin position="16"/>
        <end position="27"/>
    </location>
</feature>
<protein>
    <submittedName>
        <fullName evidence="2">Protein transport protein</fullName>
    </submittedName>
</protein>
<evidence type="ECO:0000313" key="3">
    <source>
        <dbReference type="Proteomes" id="UP001151760"/>
    </source>
</evidence>
<dbReference type="EMBL" id="BQNB010010218">
    <property type="protein sequence ID" value="GJS74266.1"/>
    <property type="molecule type" value="Genomic_DNA"/>
</dbReference>
<reference evidence="2" key="1">
    <citation type="journal article" date="2022" name="Int. J. Mol. Sci.">
        <title>Draft Genome of Tanacetum Coccineum: Genomic Comparison of Closely Related Tanacetum-Family Plants.</title>
        <authorList>
            <person name="Yamashiro T."/>
            <person name="Shiraishi A."/>
            <person name="Nakayama K."/>
            <person name="Satake H."/>
        </authorList>
    </citation>
    <scope>NUCLEOTIDE SEQUENCE</scope>
</reference>